<organism evidence="2 3">
    <name type="scientific">Leptolinea tardivitalis</name>
    <dbReference type="NCBI Taxonomy" id="229920"/>
    <lineage>
        <taxon>Bacteria</taxon>
        <taxon>Bacillati</taxon>
        <taxon>Chloroflexota</taxon>
        <taxon>Anaerolineae</taxon>
        <taxon>Anaerolineales</taxon>
        <taxon>Anaerolineaceae</taxon>
        <taxon>Leptolinea</taxon>
    </lineage>
</organism>
<evidence type="ECO:0000313" key="2">
    <source>
        <dbReference type="EMBL" id="KPL72141.1"/>
    </source>
</evidence>
<accession>A0A0P6WZE1</accession>
<name>A0A0P6WZE1_9CHLR</name>
<dbReference type="Proteomes" id="UP000050430">
    <property type="component" value="Unassembled WGS sequence"/>
</dbReference>
<feature type="compositionally biased region" description="Low complexity" evidence="1">
    <location>
        <begin position="50"/>
        <end position="74"/>
    </location>
</feature>
<evidence type="ECO:0000313" key="3">
    <source>
        <dbReference type="Proteomes" id="UP000050430"/>
    </source>
</evidence>
<dbReference type="RefSeq" id="WP_062420876.1">
    <property type="nucleotide sequence ID" value="NZ_BBYA01000007.1"/>
</dbReference>
<feature type="region of interest" description="Disordered" evidence="1">
    <location>
        <begin position="38"/>
        <end position="74"/>
    </location>
</feature>
<dbReference type="OrthoDB" id="5432800at2"/>
<dbReference type="EMBL" id="LGCK01000009">
    <property type="protein sequence ID" value="KPL72141.1"/>
    <property type="molecule type" value="Genomic_DNA"/>
</dbReference>
<evidence type="ECO:0000256" key="1">
    <source>
        <dbReference type="SAM" id="MobiDB-lite"/>
    </source>
</evidence>
<gene>
    <name evidence="2" type="ORF">ADM99_08335</name>
</gene>
<dbReference type="STRING" id="229920.ADM99_08335"/>
<proteinExistence type="predicted"/>
<sequence length="265" mass="28011">MKKADFVIRVLVLFSMIVSLLAGPGFIPASVVSAKPSAQEEIPTTAPGNVPTDEPTATPTEIPTEVPTSVPTEVPTEEPVIIPTDIPTEIPSPTPTVDPSLIVTEIPTATPTETVSVTPTITETPTETPESEGQPFSHLEFAALDDGTPVEELVIIGSPNPPEGIDRPISAIAMTEGETEGLTNPLAVPAYNWVYGCSSVSAAMVAGFYDRGGYPNIYTGPTDGGVMPMNNSVWPTWTDSSGDTYPNLPLAASKQGGWTYYPWFH</sequence>
<evidence type="ECO:0008006" key="4">
    <source>
        <dbReference type="Google" id="ProtNLM"/>
    </source>
</evidence>
<comment type="caution">
    <text evidence="2">The sequence shown here is derived from an EMBL/GenBank/DDBJ whole genome shotgun (WGS) entry which is preliminary data.</text>
</comment>
<protein>
    <recommendedName>
        <fullName evidence="4">Peptidase C39-like domain-containing protein</fullName>
    </recommendedName>
</protein>
<keyword evidence="3" id="KW-1185">Reference proteome</keyword>
<reference evidence="2 3" key="1">
    <citation type="submission" date="2015-07" db="EMBL/GenBank/DDBJ databases">
        <title>Genome sequence of Leptolinea tardivitalis DSM 16556.</title>
        <authorList>
            <person name="Hemp J."/>
            <person name="Ward L.M."/>
            <person name="Pace L.A."/>
            <person name="Fischer W.W."/>
        </authorList>
    </citation>
    <scope>NUCLEOTIDE SEQUENCE [LARGE SCALE GENOMIC DNA]</scope>
    <source>
        <strain evidence="2 3">YMTK-2</strain>
    </source>
</reference>
<dbReference type="AlphaFoldDB" id="A0A0P6WZE1"/>